<protein>
    <recommendedName>
        <fullName evidence="4">Glycerophosphoryl diester phosphodiesterase membrane domain-containing protein</fullName>
    </recommendedName>
</protein>
<feature type="transmembrane region" description="Helical" evidence="1">
    <location>
        <begin position="167"/>
        <end position="188"/>
    </location>
</feature>
<dbReference type="STRING" id="1925591.BI308_18130"/>
<dbReference type="Proteomes" id="UP000183940">
    <property type="component" value="Unassembled WGS sequence"/>
</dbReference>
<evidence type="ECO:0008006" key="4">
    <source>
        <dbReference type="Google" id="ProtNLM"/>
    </source>
</evidence>
<sequence>MESNLQRSLQKSLLGVPEYLSIGWSEFTKNIQIFCIFTLITNLPLLLSEQLSGGLAILLAIIGNVLLIVVGLAVPNVVERSIRGQSVEMMAVLENAAPKFFIAFIVSIVVSILVALGFIVLIIPGIWLSIRYSFTYYAIALRDCGFDAMGYSQGLVKGRWWAVFGRFVLLGLSVFIPILLLTFAAGIISGLLGMVGLTIAALAVLYLAIGIIGYYFATVSVIMFLNFDYTAQGSAGSVGG</sequence>
<feature type="transmembrane region" description="Helical" evidence="1">
    <location>
        <begin position="100"/>
        <end position="123"/>
    </location>
</feature>
<evidence type="ECO:0000313" key="2">
    <source>
        <dbReference type="EMBL" id="OJJ24186.1"/>
    </source>
</evidence>
<reference evidence="2" key="1">
    <citation type="submission" date="2016-10" db="EMBL/GenBank/DDBJ databases">
        <title>CRISPR-Cas defence system in Roseofilum reptotaenium: evidence of a bacteriophage-cyanobacterium arms race in the coral black band disease.</title>
        <authorList>
            <person name="Buerger P."/>
            <person name="Wood-Charlson E.M."/>
            <person name="Weynberg K.D."/>
            <person name="Willis B."/>
            <person name="Van Oppen M.J."/>
        </authorList>
    </citation>
    <scope>NUCLEOTIDE SEQUENCE [LARGE SCALE GENOMIC DNA]</scope>
    <source>
        <strain evidence="2">AO1-A</strain>
    </source>
</reference>
<accession>A0A1L9QNH0</accession>
<gene>
    <name evidence="2" type="ORF">BI308_18130</name>
</gene>
<keyword evidence="1" id="KW-0812">Transmembrane</keyword>
<evidence type="ECO:0000256" key="1">
    <source>
        <dbReference type="SAM" id="Phobius"/>
    </source>
</evidence>
<feature type="transmembrane region" description="Helical" evidence="1">
    <location>
        <begin position="194"/>
        <end position="217"/>
    </location>
</feature>
<name>A0A1L9QNH0_9CYAN</name>
<dbReference type="EMBL" id="MLAW01000036">
    <property type="protein sequence ID" value="OJJ24186.1"/>
    <property type="molecule type" value="Genomic_DNA"/>
</dbReference>
<feature type="transmembrane region" description="Helical" evidence="1">
    <location>
        <begin position="55"/>
        <end position="74"/>
    </location>
</feature>
<keyword evidence="1" id="KW-0472">Membrane</keyword>
<comment type="caution">
    <text evidence="2">The sequence shown here is derived from an EMBL/GenBank/DDBJ whole genome shotgun (WGS) entry which is preliminary data.</text>
</comment>
<feature type="transmembrane region" description="Helical" evidence="1">
    <location>
        <begin position="31"/>
        <end position="48"/>
    </location>
</feature>
<organism evidence="2 3">
    <name type="scientific">Roseofilum reptotaenium AO1-A</name>
    <dbReference type="NCBI Taxonomy" id="1925591"/>
    <lineage>
        <taxon>Bacteria</taxon>
        <taxon>Bacillati</taxon>
        <taxon>Cyanobacteriota</taxon>
        <taxon>Cyanophyceae</taxon>
        <taxon>Desertifilales</taxon>
        <taxon>Desertifilaceae</taxon>
        <taxon>Roseofilum</taxon>
    </lineage>
</organism>
<proteinExistence type="predicted"/>
<keyword evidence="1" id="KW-1133">Transmembrane helix</keyword>
<dbReference type="AlphaFoldDB" id="A0A1L9QNH0"/>
<keyword evidence="3" id="KW-1185">Reference proteome</keyword>
<evidence type="ECO:0000313" key="3">
    <source>
        <dbReference type="Proteomes" id="UP000183940"/>
    </source>
</evidence>